<dbReference type="PANTHER" id="PTHR43477">
    <property type="entry name" value="DIHYDROANTICAPSIN 7-DEHYDROGENASE"/>
    <property type="match status" value="1"/>
</dbReference>
<dbReference type="PRINTS" id="PR00081">
    <property type="entry name" value="GDHRDH"/>
</dbReference>
<dbReference type="PANTHER" id="PTHR43477:SF1">
    <property type="entry name" value="DIHYDROANTICAPSIN 7-DEHYDROGENASE"/>
    <property type="match status" value="1"/>
</dbReference>
<organism evidence="3 4">
    <name type="scientific">Vibrio anguillarum</name>
    <name type="common">Listonella anguillarum</name>
    <dbReference type="NCBI Taxonomy" id="55601"/>
    <lineage>
        <taxon>Bacteria</taxon>
        <taxon>Pseudomonadati</taxon>
        <taxon>Pseudomonadota</taxon>
        <taxon>Gammaproteobacteria</taxon>
        <taxon>Vibrionales</taxon>
        <taxon>Vibrionaceae</taxon>
        <taxon>Vibrio</taxon>
    </lineage>
</organism>
<reference evidence="3 4" key="1">
    <citation type="journal article" date="2017" name="J. Fish Dis.">
        <title>Comparative assessment of Vibrio virulence in marine fish larvae.</title>
        <authorList>
            <person name="Ronneseth A."/>
            <person name="Castillo D."/>
            <person name="D'Alvise P."/>
            <person name="Tonnesen O."/>
            <person name="Haugland G."/>
            <person name="Grotkjaer T."/>
            <person name="Engell-Sorensen K."/>
            <person name="Norremark L."/>
            <person name="Bergh O."/>
            <person name="Wergeland H.I."/>
            <person name="Gram L."/>
        </authorList>
    </citation>
    <scope>NUCLEOTIDE SEQUENCE [LARGE SCALE GENOMIC DNA]</scope>
    <source>
        <strain evidence="3 4">90-11-286</strain>
    </source>
</reference>
<protein>
    <submittedName>
        <fullName evidence="3">SDR family oxidoreductase</fullName>
    </submittedName>
</protein>
<name>A0ABD4QW20_VIBAN</name>
<evidence type="ECO:0000256" key="2">
    <source>
        <dbReference type="ARBA" id="ARBA00023002"/>
    </source>
</evidence>
<keyword evidence="2" id="KW-0560">Oxidoreductase</keyword>
<evidence type="ECO:0000313" key="3">
    <source>
        <dbReference type="EMBL" id="MBT2919445.1"/>
    </source>
</evidence>
<dbReference type="Proteomes" id="UP000078309">
    <property type="component" value="Unassembled WGS sequence"/>
</dbReference>
<comment type="caution">
    <text evidence="3">The sequence shown here is derived from an EMBL/GenBank/DDBJ whole genome shotgun (WGS) entry which is preliminary data.</text>
</comment>
<dbReference type="InterPro" id="IPR051122">
    <property type="entry name" value="SDR_DHRS6-like"/>
</dbReference>
<dbReference type="InterPro" id="IPR002347">
    <property type="entry name" value="SDR_fam"/>
</dbReference>
<dbReference type="SUPFAM" id="SSF51735">
    <property type="entry name" value="NAD(P)-binding Rossmann-fold domains"/>
    <property type="match status" value="1"/>
</dbReference>
<dbReference type="RefSeq" id="WP_017043042.1">
    <property type="nucleotide sequence ID" value="NZ_JAHGUI010000045.1"/>
</dbReference>
<evidence type="ECO:0000313" key="4">
    <source>
        <dbReference type="Proteomes" id="UP000078309"/>
    </source>
</evidence>
<accession>A0ABD4QW20</accession>
<gene>
    <name evidence="3" type="ORF">PL14_12160</name>
</gene>
<dbReference type="InterPro" id="IPR036291">
    <property type="entry name" value="NAD(P)-bd_dom_sf"/>
</dbReference>
<dbReference type="Gene3D" id="3.40.50.720">
    <property type="entry name" value="NAD(P)-binding Rossmann-like Domain"/>
    <property type="match status" value="1"/>
</dbReference>
<dbReference type="AlphaFoldDB" id="A0ABD4QW20"/>
<dbReference type="Pfam" id="PF13561">
    <property type="entry name" value="adh_short_C2"/>
    <property type="match status" value="1"/>
</dbReference>
<dbReference type="CDD" id="cd05233">
    <property type="entry name" value="SDR_c"/>
    <property type="match status" value="1"/>
</dbReference>
<comment type="similarity">
    <text evidence="1">Belongs to the short-chain dehydrogenases/reductases (SDR) family.</text>
</comment>
<proteinExistence type="inferred from homology"/>
<dbReference type="GO" id="GO:0016491">
    <property type="term" value="F:oxidoreductase activity"/>
    <property type="evidence" value="ECO:0007669"/>
    <property type="project" value="UniProtKB-KW"/>
</dbReference>
<dbReference type="EMBL" id="JAHGUI010000045">
    <property type="protein sequence ID" value="MBT2919445.1"/>
    <property type="molecule type" value="Genomic_DNA"/>
</dbReference>
<sequence>MSDKTLLNKTVVVVGGTSGLGFATAKAAICSGSKVIIGGTDYQKLNSALTLLGTAATGRVIDVTDESSVSAFFAPIDVVDHLVISAAILRPGSFLEASIEDLRVNLDSRFWGSVYCIRAAVPKMGSDGSITLTSGMVTQRPQASKALPAVAAGAVETLARSLVAELAPKRINVINPGPMRTPLLLNALGHDEQRITAIEKALPLKRLGEPEDYAQAALFLMTNANMNGEALHLNGGSAWA</sequence>
<evidence type="ECO:0000256" key="1">
    <source>
        <dbReference type="ARBA" id="ARBA00006484"/>
    </source>
</evidence>